<comment type="caution">
    <text evidence="1">The sequence shown here is derived from an EMBL/GenBank/DDBJ whole genome shotgun (WGS) entry which is preliminary data.</text>
</comment>
<organism evidence="1 2">
    <name type="scientific">Oedothorax gibbosus</name>
    <dbReference type="NCBI Taxonomy" id="931172"/>
    <lineage>
        <taxon>Eukaryota</taxon>
        <taxon>Metazoa</taxon>
        <taxon>Ecdysozoa</taxon>
        <taxon>Arthropoda</taxon>
        <taxon>Chelicerata</taxon>
        <taxon>Arachnida</taxon>
        <taxon>Araneae</taxon>
        <taxon>Araneomorphae</taxon>
        <taxon>Entelegynae</taxon>
        <taxon>Araneoidea</taxon>
        <taxon>Linyphiidae</taxon>
        <taxon>Erigoninae</taxon>
        <taxon>Oedothorax</taxon>
    </lineage>
</organism>
<accession>A0AAV6UIC8</accession>
<name>A0AAV6UIC8_9ARAC</name>
<evidence type="ECO:0000313" key="2">
    <source>
        <dbReference type="Proteomes" id="UP000827092"/>
    </source>
</evidence>
<evidence type="ECO:0000313" key="1">
    <source>
        <dbReference type="EMBL" id="KAG8183548.1"/>
    </source>
</evidence>
<proteinExistence type="predicted"/>
<reference evidence="1 2" key="1">
    <citation type="journal article" date="2022" name="Nat. Ecol. Evol.">
        <title>A masculinizing supergene underlies an exaggerated male reproductive morph in a spider.</title>
        <authorList>
            <person name="Hendrickx F."/>
            <person name="De Corte Z."/>
            <person name="Sonet G."/>
            <person name="Van Belleghem S.M."/>
            <person name="Kostlbacher S."/>
            <person name="Vangestel C."/>
        </authorList>
    </citation>
    <scope>NUCLEOTIDE SEQUENCE [LARGE SCALE GENOMIC DNA]</scope>
    <source>
        <strain evidence="1">W744_W776</strain>
    </source>
</reference>
<gene>
    <name evidence="1" type="ORF">JTE90_003895</name>
</gene>
<dbReference type="AlphaFoldDB" id="A0AAV6UIC8"/>
<sequence length="154" mass="17184">MPAAMRSPPTKVQCSIPNCVQIVPSTIRRSHARAATAKSLHQKSSARSLIVVQIVPSTIRRSHARAANAKSLHQKSSARSLIVVQIVPSTIRRSHARVASAEEQKNQVNTTIITTTTTRQHHWLYNAILQYCPTQCLPTFKTNISNCHNMYIYC</sequence>
<protein>
    <submittedName>
        <fullName evidence="1">Uncharacterized protein</fullName>
    </submittedName>
</protein>
<dbReference type="Proteomes" id="UP000827092">
    <property type="component" value="Unassembled WGS sequence"/>
</dbReference>
<dbReference type="EMBL" id="JAFNEN010000414">
    <property type="protein sequence ID" value="KAG8183548.1"/>
    <property type="molecule type" value="Genomic_DNA"/>
</dbReference>
<keyword evidence="2" id="KW-1185">Reference proteome</keyword>